<feature type="domain" description="Glycine transporter" evidence="8">
    <location>
        <begin position="12"/>
        <end position="83"/>
    </location>
</feature>
<keyword evidence="4 7" id="KW-0812">Transmembrane</keyword>
<accession>A0A1H9QUA0</accession>
<dbReference type="EMBL" id="FOGQ01000002">
    <property type="protein sequence ID" value="SER64034.1"/>
    <property type="molecule type" value="Genomic_DNA"/>
</dbReference>
<evidence type="ECO:0000256" key="1">
    <source>
        <dbReference type="ARBA" id="ARBA00004651"/>
    </source>
</evidence>
<evidence type="ECO:0000313" key="9">
    <source>
        <dbReference type="EMBL" id="SER64034.1"/>
    </source>
</evidence>
<dbReference type="AlphaFoldDB" id="A0A1H9QUA0"/>
<feature type="transmembrane region" description="Helical" evidence="7">
    <location>
        <begin position="95"/>
        <end position="116"/>
    </location>
</feature>
<evidence type="ECO:0000256" key="2">
    <source>
        <dbReference type="ARBA" id="ARBA00008193"/>
    </source>
</evidence>
<keyword evidence="6 7" id="KW-0472">Membrane</keyword>
<evidence type="ECO:0000256" key="6">
    <source>
        <dbReference type="ARBA" id="ARBA00023136"/>
    </source>
</evidence>
<protein>
    <submittedName>
        <fullName evidence="9">Uncharacterized membrane protein YeiH</fullName>
    </submittedName>
</protein>
<feature type="transmembrane region" description="Helical" evidence="7">
    <location>
        <begin position="122"/>
        <end position="143"/>
    </location>
</feature>
<feature type="transmembrane region" description="Helical" evidence="7">
    <location>
        <begin position="155"/>
        <end position="172"/>
    </location>
</feature>
<gene>
    <name evidence="9" type="ORF">SAMN05661109_00669</name>
</gene>
<dbReference type="STRING" id="1121357.SAMN05661109_00669"/>
<dbReference type="Proteomes" id="UP000198929">
    <property type="component" value="Unassembled WGS sequence"/>
</dbReference>
<keyword evidence="10" id="KW-1185">Reference proteome</keyword>
<dbReference type="PANTHER" id="PTHR30506">
    <property type="entry name" value="INNER MEMBRANE PROTEIN"/>
    <property type="match status" value="1"/>
</dbReference>
<evidence type="ECO:0000256" key="3">
    <source>
        <dbReference type="ARBA" id="ARBA00022475"/>
    </source>
</evidence>
<dbReference type="RefSeq" id="WP_092256144.1">
    <property type="nucleotide sequence ID" value="NZ_CP047199.1"/>
</dbReference>
<feature type="transmembrane region" description="Helical" evidence="7">
    <location>
        <begin position="69"/>
        <end position="88"/>
    </location>
</feature>
<comment type="subcellular location">
    <subcellularLocation>
        <location evidence="1">Cell membrane</location>
        <topology evidence="1">Multi-pass membrane protein</topology>
    </subcellularLocation>
</comment>
<name>A0A1H9QUA0_9CORY</name>
<feature type="domain" description="Glycine transporter" evidence="8">
    <location>
        <begin position="98"/>
        <end position="170"/>
    </location>
</feature>
<sequence>MWEFDAQNLLTILFVIGITAEAMTAAVSAGRIKMDLFGVITLGALTALGGGTIRDILLNDYPLTWVEQPIYLVIVILAAVITVKIDWLMYQLRKFFLVADAIGLAAFVVLGTQVALNLGHGFIIAAVAAVTTGVSGGIMRDILSDRVPLVFRKELYASVAVMGTAVYMLLLWIGVPEWITALATVVFVLAARLLSLRYNWALPIFEFDEERVAALDPKHQLSTFLYSRARRMPGARRVYRQVRKIQEQRPTRRNRGKDTRDDEAN</sequence>
<dbReference type="PANTHER" id="PTHR30506:SF3">
    <property type="entry name" value="UPF0126 INNER MEMBRANE PROTEIN YADS-RELATED"/>
    <property type="match status" value="1"/>
</dbReference>
<feature type="transmembrane region" description="Helical" evidence="7">
    <location>
        <begin position="6"/>
        <end position="29"/>
    </location>
</feature>
<evidence type="ECO:0000313" key="10">
    <source>
        <dbReference type="Proteomes" id="UP000198929"/>
    </source>
</evidence>
<proteinExistence type="inferred from homology"/>
<dbReference type="InterPro" id="IPR005115">
    <property type="entry name" value="Gly_transporter"/>
</dbReference>
<dbReference type="Pfam" id="PF03458">
    <property type="entry name" value="Gly_transporter"/>
    <property type="match status" value="2"/>
</dbReference>
<feature type="transmembrane region" description="Helical" evidence="7">
    <location>
        <begin position="36"/>
        <end position="57"/>
    </location>
</feature>
<keyword evidence="5 7" id="KW-1133">Transmembrane helix</keyword>
<dbReference type="GO" id="GO:0005886">
    <property type="term" value="C:plasma membrane"/>
    <property type="evidence" value="ECO:0007669"/>
    <property type="project" value="UniProtKB-SubCell"/>
</dbReference>
<reference evidence="10" key="1">
    <citation type="submission" date="2016-10" db="EMBL/GenBank/DDBJ databases">
        <authorList>
            <person name="Varghese N."/>
            <person name="Submissions S."/>
        </authorList>
    </citation>
    <scope>NUCLEOTIDE SEQUENCE [LARGE SCALE GENOMIC DNA]</scope>
    <source>
        <strain evidence="10">DSM 20524</strain>
    </source>
</reference>
<feature type="transmembrane region" description="Helical" evidence="7">
    <location>
        <begin position="178"/>
        <end position="195"/>
    </location>
</feature>
<organism evidence="9 10">
    <name type="scientific">Corynebacterium cystitidis DSM 20524</name>
    <dbReference type="NCBI Taxonomy" id="1121357"/>
    <lineage>
        <taxon>Bacteria</taxon>
        <taxon>Bacillati</taxon>
        <taxon>Actinomycetota</taxon>
        <taxon>Actinomycetes</taxon>
        <taxon>Mycobacteriales</taxon>
        <taxon>Corynebacteriaceae</taxon>
        <taxon>Corynebacterium</taxon>
    </lineage>
</organism>
<comment type="similarity">
    <text evidence="2">Belongs to the UPF0126 family.</text>
</comment>
<evidence type="ECO:0000256" key="5">
    <source>
        <dbReference type="ARBA" id="ARBA00022989"/>
    </source>
</evidence>
<evidence type="ECO:0000259" key="8">
    <source>
        <dbReference type="Pfam" id="PF03458"/>
    </source>
</evidence>
<keyword evidence="3" id="KW-1003">Cell membrane</keyword>
<evidence type="ECO:0000256" key="4">
    <source>
        <dbReference type="ARBA" id="ARBA00022692"/>
    </source>
</evidence>
<evidence type="ECO:0000256" key="7">
    <source>
        <dbReference type="SAM" id="Phobius"/>
    </source>
</evidence>